<dbReference type="AlphaFoldDB" id="A0A6B3NKG7"/>
<evidence type="ECO:0000313" key="2">
    <source>
        <dbReference type="EMBL" id="NER30101.1"/>
    </source>
</evidence>
<keyword evidence="1" id="KW-0732">Signal</keyword>
<feature type="signal peptide" evidence="1">
    <location>
        <begin position="1"/>
        <end position="19"/>
    </location>
</feature>
<organism evidence="2">
    <name type="scientific">Symploca sp. SIO1C4</name>
    <dbReference type="NCBI Taxonomy" id="2607765"/>
    <lineage>
        <taxon>Bacteria</taxon>
        <taxon>Bacillati</taxon>
        <taxon>Cyanobacteriota</taxon>
        <taxon>Cyanophyceae</taxon>
        <taxon>Coleofasciculales</taxon>
        <taxon>Coleofasciculaceae</taxon>
        <taxon>Symploca</taxon>
    </lineage>
</organism>
<feature type="chain" id="PRO_5025496284" evidence="1">
    <location>
        <begin position="20"/>
        <end position="144"/>
    </location>
</feature>
<dbReference type="EMBL" id="JAAHFQ010000487">
    <property type="protein sequence ID" value="NER30101.1"/>
    <property type="molecule type" value="Genomic_DNA"/>
</dbReference>
<proteinExistence type="predicted"/>
<sequence length="144" mass="16197">MNIVAMLATFVLASVPPSADSQFSSLQQVLEQYGFEVRLASPPKRGTYGLLENSTKVIWINPVVFELGIARPTLVHEAVHAAQKCSGGDELRALNLEMTPPPQTRRFFLRYHSIRRQLEAEAYTVQVQPDNVEKAITLLHQHCR</sequence>
<protein>
    <submittedName>
        <fullName evidence="2">Uncharacterized protein</fullName>
    </submittedName>
</protein>
<gene>
    <name evidence="2" type="ORF">F6J89_21395</name>
</gene>
<reference evidence="2" key="1">
    <citation type="submission" date="2019-11" db="EMBL/GenBank/DDBJ databases">
        <title>Genomic insights into an expanded diversity of filamentous marine cyanobacteria reveals the extraordinary biosynthetic potential of Moorea and Okeania.</title>
        <authorList>
            <person name="Ferreira Leao T."/>
            <person name="Wang M."/>
            <person name="Moss N."/>
            <person name="Da Silva R."/>
            <person name="Sanders J."/>
            <person name="Nurk S."/>
            <person name="Gurevich A."/>
            <person name="Humphrey G."/>
            <person name="Reher R."/>
            <person name="Zhu Q."/>
            <person name="Belda-Ferre P."/>
            <person name="Glukhov E."/>
            <person name="Rex R."/>
            <person name="Dorrestein P.C."/>
            <person name="Knight R."/>
            <person name="Pevzner P."/>
            <person name="Gerwick W.H."/>
            <person name="Gerwick L."/>
        </authorList>
    </citation>
    <scope>NUCLEOTIDE SEQUENCE</scope>
    <source>
        <strain evidence="2">SIO1C4</strain>
    </source>
</reference>
<evidence type="ECO:0000256" key="1">
    <source>
        <dbReference type="SAM" id="SignalP"/>
    </source>
</evidence>
<name>A0A6B3NKG7_9CYAN</name>
<comment type="caution">
    <text evidence="2">The sequence shown here is derived from an EMBL/GenBank/DDBJ whole genome shotgun (WGS) entry which is preliminary data.</text>
</comment>
<accession>A0A6B3NKG7</accession>